<sequence length="267" mass="30687">MTQIQITATDESINLEAQHIERYATITELSNWQDILNDYASIKQQLQPKKVLLILDDIPQAEYTSMHAIEDEALYFDSEAHFEDVGDDDEAWDIAYKNIQPLAVAHYVQQLHAQANQKQLKQLAEKTKYYDADDIQAILRINEHPLPVLDTQIIVKVATLTDDAEKIAIFPNGYFSADFNSFENFTLIRHLATYGFEFIGIGASLLYWIKTERFDHSKVETILHDLAQVYPLAVADQDKLKTLILENNYLILPYCESPQAYLDAYSH</sequence>
<dbReference type="AlphaFoldDB" id="A0A1G6MMJ8"/>
<proteinExistence type="predicted"/>
<organism evidence="1 2">
    <name type="scientific">Acinetobacter marinus</name>
    <dbReference type="NCBI Taxonomy" id="281375"/>
    <lineage>
        <taxon>Bacteria</taxon>
        <taxon>Pseudomonadati</taxon>
        <taxon>Pseudomonadota</taxon>
        <taxon>Gammaproteobacteria</taxon>
        <taxon>Moraxellales</taxon>
        <taxon>Moraxellaceae</taxon>
        <taxon>Acinetobacter</taxon>
    </lineage>
</organism>
<name>A0A1G6MMJ8_9GAMM</name>
<dbReference type="RefSeq" id="WP_092620574.1">
    <property type="nucleotide sequence ID" value="NZ_FMYK01000007.1"/>
</dbReference>
<evidence type="ECO:0008006" key="3">
    <source>
        <dbReference type="Google" id="ProtNLM"/>
    </source>
</evidence>
<evidence type="ECO:0000313" key="2">
    <source>
        <dbReference type="Proteomes" id="UP000242317"/>
    </source>
</evidence>
<dbReference type="EMBL" id="FMYK01000007">
    <property type="protein sequence ID" value="SDC56195.1"/>
    <property type="molecule type" value="Genomic_DNA"/>
</dbReference>
<gene>
    <name evidence="1" type="ORF">SAMN05421749_10752</name>
</gene>
<reference evidence="2" key="1">
    <citation type="submission" date="2016-09" db="EMBL/GenBank/DDBJ databases">
        <authorList>
            <person name="Varghese N."/>
            <person name="Submissions S."/>
        </authorList>
    </citation>
    <scope>NUCLEOTIDE SEQUENCE [LARGE SCALE GENOMIC DNA]</scope>
    <source>
        <strain evidence="2">ANC 3699</strain>
    </source>
</reference>
<keyword evidence="2" id="KW-1185">Reference proteome</keyword>
<dbReference type="Proteomes" id="UP000242317">
    <property type="component" value="Unassembled WGS sequence"/>
</dbReference>
<evidence type="ECO:0000313" key="1">
    <source>
        <dbReference type="EMBL" id="SDC56195.1"/>
    </source>
</evidence>
<accession>A0A1G6MMJ8</accession>
<dbReference type="OrthoDB" id="7595245at2"/>
<protein>
    <recommendedName>
        <fullName evidence="3">DUF4253 domain-containing protein</fullName>
    </recommendedName>
</protein>